<feature type="domain" description="PNPLA" evidence="5">
    <location>
        <begin position="12"/>
        <end position="223"/>
    </location>
</feature>
<keyword evidence="7" id="KW-1185">Reference proteome</keyword>
<evidence type="ECO:0000256" key="1">
    <source>
        <dbReference type="ARBA" id="ARBA00022801"/>
    </source>
</evidence>
<evidence type="ECO:0000256" key="2">
    <source>
        <dbReference type="ARBA" id="ARBA00022963"/>
    </source>
</evidence>
<dbReference type="GO" id="GO:0046486">
    <property type="term" value="P:glycerolipid metabolic process"/>
    <property type="evidence" value="ECO:0007669"/>
    <property type="project" value="UniProtKB-ARBA"/>
</dbReference>
<reference evidence="7" key="1">
    <citation type="journal article" date="2012" name="Science">
        <title>The Paleozoic origin of enzymatic lignin decomposition reconstructed from 31 fungal genomes.</title>
        <authorList>
            <person name="Floudas D."/>
            <person name="Binder M."/>
            <person name="Riley R."/>
            <person name="Barry K."/>
            <person name="Blanchette R.A."/>
            <person name="Henrissat B."/>
            <person name="Martinez A.T."/>
            <person name="Otillar R."/>
            <person name="Spatafora J.W."/>
            <person name="Yadav J.S."/>
            <person name="Aerts A."/>
            <person name="Benoit I."/>
            <person name="Boyd A."/>
            <person name="Carlson A."/>
            <person name="Copeland A."/>
            <person name="Coutinho P.M."/>
            <person name="de Vries R.P."/>
            <person name="Ferreira P."/>
            <person name="Findley K."/>
            <person name="Foster B."/>
            <person name="Gaskell J."/>
            <person name="Glotzer D."/>
            <person name="Gorecki P."/>
            <person name="Heitman J."/>
            <person name="Hesse C."/>
            <person name="Hori C."/>
            <person name="Igarashi K."/>
            <person name="Jurgens J.A."/>
            <person name="Kallen N."/>
            <person name="Kersten P."/>
            <person name="Kohler A."/>
            <person name="Kuees U."/>
            <person name="Kumar T.K.A."/>
            <person name="Kuo A."/>
            <person name="LaButti K."/>
            <person name="Larrondo L.F."/>
            <person name="Lindquist E."/>
            <person name="Ling A."/>
            <person name="Lombard V."/>
            <person name="Lucas S."/>
            <person name="Lundell T."/>
            <person name="Martin R."/>
            <person name="McLaughlin D.J."/>
            <person name="Morgenstern I."/>
            <person name="Morin E."/>
            <person name="Murat C."/>
            <person name="Nagy L.G."/>
            <person name="Nolan M."/>
            <person name="Ohm R.A."/>
            <person name="Patyshakuliyeva A."/>
            <person name="Rokas A."/>
            <person name="Ruiz-Duenas F.J."/>
            <person name="Sabat G."/>
            <person name="Salamov A."/>
            <person name="Samejima M."/>
            <person name="Schmutz J."/>
            <person name="Slot J.C."/>
            <person name="St John F."/>
            <person name="Stenlid J."/>
            <person name="Sun H."/>
            <person name="Sun S."/>
            <person name="Syed K."/>
            <person name="Tsang A."/>
            <person name="Wiebenga A."/>
            <person name="Young D."/>
            <person name="Pisabarro A."/>
            <person name="Eastwood D.C."/>
            <person name="Martin F."/>
            <person name="Cullen D."/>
            <person name="Grigoriev I.V."/>
            <person name="Hibbett D.S."/>
        </authorList>
    </citation>
    <scope>NUCLEOTIDE SEQUENCE [LARGE SCALE GENOMIC DNA]</scope>
    <source>
        <strain evidence="7">RWD-64-598 SS2</strain>
    </source>
</reference>
<dbReference type="PANTHER" id="PTHR24185:SF1">
    <property type="entry name" value="CALCIUM-INDEPENDENT PHOSPHOLIPASE A2-GAMMA"/>
    <property type="match status" value="1"/>
</dbReference>
<evidence type="ECO:0000313" key="6">
    <source>
        <dbReference type="EMBL" id="EIW80073.1"/>
    </source>
</evidence>
<accession>A0A5M3MLT3</accession>
<sequence length="429" mass="46716">MAENEHKPLRLLSIDGGGIRGMSALLIIRELMRRIQDKEKLTSTPAPHLYFDMIGGSGTGGLIALMLGRLRMSIDDAIAAYDEFAKCVYVDGRKLLGGDTMQRGLLKHFARETFKADALAAAVKDIVGMSPGGGTNVRMIDNEACKVFVCTSLTENMNAGKPMLLRTYPVARNTSPNCMIWEAARATTAHPGHFKPITIADGAVRHELVDAGLGVNNPCRVLLREAASVHPEHRLAVVISIGTGHPQTIGLPTPSVSRSSLSLDLLGVLHSIAVECEKVAEELQAHFVNYPELYFRFNVLHGMQGVSWDAWDRQSAVAAHTTHYLGMSDVNSRMDICVQVLLGREGQVQVADVDHLPAPVAQGILGMLKVVPLPSPNFTGRNDILAQMHEYFKSSVQQHIFVLHGPGGAGKTQLALKFIHDWQNQSDTE</sequence>
<comment type="caution">
    <text evidence="4">Lacks conserved residue(s) required for the propagation of feature annotation.</text>
</comment>
<dbReference type="InterPro" id="IPR027417">
    <property type="entry name" value="P-loop_NTPase"/>
</dbReference>
<dbReference type="GeneID" id="19203437"/>
<dbReference type="SUPFAM" id="SSF52540">
    <property type="entry name" value="P-loop containing nucleoside triphosphate hydrolases"/>
    <property type="match status" value="1"/>
</dbReference>
<name>A0A5M3MLT3_CONPW</name>
<dbReference type="KEGG" id="cput:CONPUDRAFT_155441"/>
<dbReference type="SUPFAM" id="SSF52151">
    <property type="entry name" value="FabD/lysophospholipase-like"/>
    <property type="match status" value="1"/>
</dbReference>
<evidence type="ECO:0000256" key="4">
    <source>
        <dbReference type="PROSITE-ProRule" id="PRU01161"/>
    </source>
</evidence>
<evidence type="ECO:0000259" key="5">
    <source>
        <dbReference type="PROSITE" id="PS51635"/>
    </source>
</evidence>
<dbReference type="InterPro" id="IPR002641">
    <property type="entry name" value="PNPLA_dom"/>
</dbReference>
<dbReference type="Proteomes" id="UP000053558">
    <property type="component" value="Unassembled WGS sequence"/>
</dbReference>
<dbReference type="PANTHER" id="PTHR24185">
    <property type="entry name" value="CALCIUM-INDEPENDENT PHOSPHOLIPASE A2-GAMMA"/>
    <property type="match status" value="1"/>
</dbReference>
<evidence type="ECO:0000313" key="7">
    <source>
        <dbReference type="Proteomes" id="UP000053558"/>
    </source>
</evidence>
<dbReference type="InterPro" id="IPR016035">
    <property type="entry name" value="Acyl_Trfase/lysoPLipase"/>
</dbReference>
<dbReference type="GO" id="GO:0019369">
    <property type="term" value="P:arachidonate metabolic process"/>
    <property type="evidence" value="ECO:0007669"/>
    <property type="project" value="TreeGrafter"/>
</dbReference>
<dbReference type="RefSeq" id="XP_007770354.1">
    <property type="nucleotide sequence ID" value="XM_007772164.1"/>
</dbReference>
<feature type="short sequence motif" description="GXGXXG" evidence="4">
    <location>
        <begin position="16"/>
        <end position="21"/>
    </location>
</feature>
<protein>
    <submittedName>
        <fullName evidence="6">FabD lysophospholipase-like protein</fullName>
    </submittedName>
</protein>
<dbReference type="Gene3D" id="3.40.50.300">
    <property type="entry name" value="P-loop containing nucleotide triphosphate hydrolases"/>
    <property type="match status" value="1"/>
</dbReference>
<dbReference type="OMA" id="MINMATS"/>
<organism evidence="6 7">
    <name type="scientific">Coniophora puteana (strain RWD-64-598)</name>
    <name type="common">Brown rot fungus</name>
    <dbReference type="NCBI Taxonomy" id="741705"/>
    <lineage>
        <taxon>Eukaryota</taxon>
        <taxon>Fungi</taxon>
        <taxon>Dikarya</taxon>
        <taxon>Basidiomycota</taxon>
        <taxon>Agaricomycotina</taxon>
        <taxon>Agaricomycetes</taxon>
        <taxon>Agaricomycetidae</taxon>
        <taxon>Boletales</taxon>
        <taxon>Coniophorineae</taxon>
        <taxon>Coniophoraceae</taxon>
        <taxon>Coniophora</taxon>
    </lineage>
</organism>
<dbReference type="EMBL" id="JH711580">
    <property type="protein sequence ID" value="EIW80073.1"/>
    <property type="molecule type" value="Genomic_DNA"/>
</dbReference>
<evidence type="ECO:0000256" key="3">
    <source>
        <dbReference type="ARBA" id="ARBA00023098"/>
    </source>
</evidence>
<comment type="caution">
    <text evidence="6">The sequence shown here is derived from an EMBL/GenBank/DDBJ whole genome shotgun (WGS) entry which is preliminary data.</text>
</comment>
<dbReference type="AlphaFoldDB" id="A0A5M3MLT3"/>
<dbReference type="GO" id="GO:0047499">
    <property type="term" value="F:calcium-independent phospholipase A2 activity"/>
    <property type="evidence" value="ECO:0007669"/>
    <property type="project" value="TreeGrafter"/>
</dbReference>
<keyword evidence="3" id="KW-0443">Lipid metabolism</keyword>
<proteinExistence type="predicted"/>
<keyword evidence="2" id="KW-0442">Lipid degradation</keyword>
<dbReference type="GO" id="GO:0016020">
    <property type="term" value="C:membrane"/>
    <property type="evidence" value="ECO:0007669"/>
    <property type="project" value="TreeGrafter"/>
</dbReference>
<dbReference type="Gene3D" id="3.40.1090.10">
    <property type="entry name" value="Cytosolic phospholipase A2 catalytic domain"/>
    <property type="match status" value="1"/>
</dbReference>
<keyword evidence="1" id="KW-0378">Hydrolase</keyword>
<gene>
    <name evidence="6" type="ORF">CONPUDRAFT_155441</name>
</gene>
<dbReference type="PROSITE" id="PS51635">
    <property type="entry name" value="PNPLA"/>
    <property type="match status" value="1"/>
</dbReference>
<dbReference type="GO" id="GO:0016042">
    <property type="term" value="P:lipid catabolic process"/>
    <property type="evidence" value="ECO:0007669"/>
    <property type="project" value="UniProtKB-KW"/>
</dbReference>
<dbReference type="OrthoDB" id="630895at2759"/>
<dbReference type="Pfam" id="PF01734">
    <property type="entry name" value="Patatin"/>
    <property type="match status" value="1"/>
</dbReference>